<evidence type="ECO:0000313" key="2">
    <source>
        <dbReference type="EMBL" id="GAA3726061.1"/>
    </source>
</evidence>
<evidence type="ECO:0000256" key="1">
    <source>
        <dbReference type="SAM" id="MobiDB-lite"/>
    </source>
</evidence>
<evidence type="ECO:0000313" key="3">
    <source>
        <dbReference type="Proteomes" id="UP001500908"/>
    </source>
</evidence>
<keyword evidence="3" id="KW-1185">Reference proteome</keyword>
<feature type="compositionally biased region" description="Basic and acidic residues" evidence="1">
    <location>
        <begin position="1"/>
        <end position="36"/>
    </location>
</feature>
<protein>
    <submittedName>
        <fullName evidence="2">Uncharacterized protein</fullName>
    </submittedName>
</protein>
<accession>A0ABP7EWF0</accession>
<gene>
    <name evidence="2" type="ORF">GCM10022402_03480</name>
</gene>
<comment type="caution">
    <text evidence="2">The sequence shown here is derived from an EMBL/GenBank/DDBJ whole genome shotgun (WGS) entry which is preliminary data.</text>
</comment>
<sequence length="79" mass="8419">MGHGEPAEGVEHDGEAAGRERYPDLAKEHHSEHGDGQSRQLHPRRQSVERGVAGRIEAEGVHSALPAASPAGAERIRAV</sequence>
<name>A0ABP7EWF0_9ACTN</name>
<organism evidence="2 3">
    <name type="scientific">Salinactinospora qingdaonensis</name>
    <dbReference type="NCBI Taxonomy" id="702744"/>
    <lineage>
        <taxon>Bacteria</taxon>
        <taxon>Bacillati</taxon>
        <taxon>Actinomycetota</taxon>
        <taxon>Actinomycetes</taxon>
        <taxon>Streptosporangiales</taxon>
        <taxon>Nocardiopsidaceae</taxon>
        <taxon>Salinactinospora</taxon>
    </lineage>
</organism>
<proteinExistence type="predicted"/>
<feature type="region of interest" description="Disordered" evidence="1">
    <location>
        <begin position="1"/>
        <end position="79"/>
    </location>
</feature>
<dbReference type="Proteomes" id="UP001500908">
    <property type="component" value="Unassembled WGS sequence"/>
</dbReference>
<dbReference type="EMBL" id="BAABDD010000001">
    <property type="protein sequence ID" value="GAA3726061.1"/>
    <property type="molecule type" value="Genomic_DNA"/>
</dbReference>
<reference evidence="3" key="1">
    <citation type="journal article" date="2019" name="Int. J. Syst. Evol. Microbiol.">
        <title>The Global Catalogue of Microorganisms (GCM) 10K type strain sequencing project: providing services to taxonomists for standard genome sequencing and annotation.</title>
        <authorList>
            <consortium name="The Broad Institute Genomics Platform"/>
            <consortium name="The Broad Institute Genome Sequencing Center for Infectious Disease"/>
            <person name="Wu L."/>
            <person name="Ma J."/>
        </authorList>
    </citation>
    <scope>NUCLEOTIDE SEQUENCE [LARGE SCALE GENOMIC DNA]</scope>
    <source>
        <strain evidence="3">JCM 17137</strain>
    </source>
</reference>